<reference evidence="1 2" key="1">
    <citation type="submission" date="2019-10" db="EMBL/GenBank/DDBJ databases">
        <authorList>
            <person name="Dong K."/>
        </authorList>
    </citation>
    <scope>NUCLEOTIDE SEQUENCE [LARGE SCALE GENOMIC DNA]</scope>
    <source>
        <strain evidence="2">dk4302</strain>
    </source>
</reference>
<dbReference type="AlphaFoldDB" id="A0A5Q0QC33"/>
<dbReference type="Proteomes" id="UP000326921">
    <property type="component" value="Chromosome"/>
</dbReference>
<organism evidence="1 2">
    <name type="scientific">Sphingobacterium zhuxiongii</name>
    <dbReference type="NCBI Taxonomy" id="2662364"/>
    <lineage>
        <taxon>Bacteria</taxon>
        <taxon>Pseudomonadati</taxon>
        <taxon>Bacteroidota</taxon>
        <taxon>Sphingobacteriia</taxon>
        <taxon>Sphingobacteriales</taxon>
        <taxon>Sphingobacteriaceae</taxon>
        <taxon>Sphingobacterium</taxon>
    </lineage>
</organism>
<proteinExistence type="predicted"/>
<sequence>MSCAPEKTANADALVLLNKLGMIEQFDAAIEKFTPENLASQLLPSQTTAFEAYKEKYFASSTEDFLVSELMKVWSPEEIQQAASLKAEDLDDKFEDKIRETDKYIEKRYDDIYLAGHALLSGIEVIASPNQSTPFSYLKVNRPNGFYPVEAYDFHMLQRMHIAEDPIIDGSELKNTTIYDYNTGDYGLSIPETDKLDNLFQLHFADSPKTPIILILANRIMTVWDRIPTPNQGQIILYTT</sequence>
<gene>
    <name evidence="1" type="ORF">GFH32_11115</name>
</gene>
<name>A0A5Q0QC33_9SPHI</name>
<evidence type="ECO:0000313" key="1">
    <source>
        <dbReference type="EMBL" id="QGA26834.1"/>
    </source>
</evidence>
<dbReference type="KEGG" id="sphe:GFH32_11115"/>
<protein>
    <submittedName>
        <fullName evidence="1">Uncharacterized protein</fullName>
    </submittedName>
</protein>
<dbReference type="EMBL" id="CP045652">
    <property type="protein sequence ID" value="QGA26834.1"/>
    <property type="molecule type" value="Genomic_DNA"/>
</dbReference>
<keyword evidence="2" id="KW-1185">Reference proteome</keyword>
<evidence type="ECO:0000313" key="2">
    <source>
        <dbReference type="Proteomes" id="UP000326921"/>
    </source>
</evidence>
<accession>A0A5Q0QC33</accession>